<proteinExistence type="predicted"/>
<comment type="caution">
    <text evidence="1">The sequence shown here is derived from an EMBL/GenBank/DDBJ whole genome shotgun (WGS) entry which is preliminary data.</text>
</comment>
<dbReference type="EMBL" id="JACJTB010000004">
    <property type="protein sequence ID" value="MBD2593933.1"/>
    <property type="molecule type" value="Genomic_DNA"/>
</dbReference>
<dbReference type="Proteomes" id="UP000603457">
    <property type="component" value="Unassembled WGS sequence"/>
</dbReference>
<dbReference type="RefSeq" id="WP_190966854.1">
    <property type="nucleotide sequence ID" value="NZ_JACJTB010000004.1"/>
</dbReference>
<protein>
    <submittedName>
        <fullName evidence="1">Uncharacterized protein</fullName>
    </submittedName>
</protein>
<sequence>MPSSVGSTNSTGWSLAKFSFGVMSNDKTFCVYAPQAPSRFSKPGFPEILRR</sequence>
<keyword evidence="2" id="KW-1185">Reference proteome</keyword>
<accession>A0ABR8FR74</accession>
<evidence type="ECO:0000313" key="2">
    <source>
        <dbReference type="Proteomes" id="UP000603457"/>
    </source>
</evidence>
<gene>
    <name evidence="1" type="ORF">H6G74_06265</name>
</gene>
<name>A0ABR8FR74_9NOSO</name>
<reference evidence="1 2" key="1">
    <citation type="journal article" date="2020" name="ISME J.">
        <title>Comparative genomics reveals insights into cyanobacterial evolution and habitat adaptation.</title>
        <authorList>
            <person name="Chen M.Y."/>
            <person name="Teng W.K."/>
            <person name="Zhao L."/>
            <person name="Hu C.X."/>
            <person name="Zhou Y.K."/>
            <person name="Han B.P."/>
            <person name="Song L.R."/>
            <person name="Shu W.S."/>
        </authorList>
    </citation>
    <scope>NUCLEOTIDE SEQUENCE [LARGE SCALE GENOMIC DNA]</scope>
    <source>
        <strain evidence="1 2">FACHB-130</strain>
    </source>
</reference>
<organism evidence="1 2">
    <name type="scientific">Nostoc spongiaeforme FACHB-130</name>
    <dbReference type="NCBI Taxonomy" id="1357510"/>
    <lineage>
        <taxon>Bacteria</taxon>
        <taxon>Bacillati</taxon>
        <taxon>Cyanobacteriota</taxon>
        <taxon>Cyanophyceae</taxon>
        <taxon>Nostocales</taxon>
        <taxon>Nostocaceae</taxon>
        <taxon>Nostoc</taxon>
    </lineage>
</organism>
<evidence type="ECO:0000313" key="1">
    <source>
        <dbReference type="EMBL" id="MBD2593933.1"/>
    </source>
</evidence>